<dbReference type="FunFam" id="3.40.50.300:FF:000119">
    <property type="entry name" value="Sulfate adenylyltransferase subunit 1"/>
    <property type="match status" value="1"/>
</dbReference>
<dbReference type="NCBIfam" id="TIGR02034">
    <property type="entry name" value="CysN"/>
    <property type="match status" value="1"/>
</dbReference>
<feature type="binding site" evidence="17">
    <location>
        <begin position="475"/>
        <end position="482"/>
    </location>
    <ligand>
        <name>ATP</name>
        <dbReference type="ChEBI" id="CHEBI:30616"/>
    </ligand>
</feature>
<evidence type="ECO:0000256" key="12">
    <source>
        <dbReference type="ARBA" id="ARBA00023134"/>
    </source>
</evidence>
<dbReference type="InterPro" id="IPR002891">
    <property type="entry name" value="APS"/>
</dbReference>
<keyword evidence="20" id="KW-1185">Reference proteome</keyword>
<dbReference type="SUPFAM" id="SSF52540">
    <property type="entry name" value="P-loop containing nucleoside triphosphate hydrolases"/>
    <property type="match status" value="2"/>
</dbReference>
<dbReference type="GO" id="GO:0005524">
    <property type="term" value="F:ATP binding"/>
    <property type="evidence" value="ECO:0007669"/>
    <property type="project" value="UniProtKB-UniRule"/>
</dbReference>
<comment type="pathway">
    <text evidence="16">Sulfur metabolism; hydrogen sulfide biosynthesis; sulfite from sulfate: step 1/3.</text>
</comment>
<comment type="function">
    <text evidence="2">APS kinase catalyzes the synthesis of activated sulfate.</text>
</comment>
<evidence type="ECO:0000256" key="3">
    <source>
        <dbReference type="ARBA" id="ARBA00005438"/>
    </source>
</evidence>
<evidence type="ECO:0000256" key="8">
    <source>
        <dbReference type="ARBA" id="ARBA00022695"/>
    </source>
</evidence>
<keyword evidence="11 16" id="KW-0067">ATP-binding</keyword>
<dbReference type="GO" id="GO:0070814">
    <property type="term" value="P:hydrogen sulfide biosynthetic process"/>
    <property type="evidence" value="ECO:0007669"/>
    <property type="project" value="UniProtKB-UniRule"/>
</dbReference>
<dbReference type="Gene3D" id="3.40.50.300">
    <property type="entry name" value="P-loop containing nucleotide triphosphate hydrolases"/>
    <property type="match status" value="2"/>
</dbReference>
<dbReference type="FunFam" id="3.40.50.300:FF:000212">
    <property type="entry name" value="Adenylyl-sulfate kinase"/>
    <property type="match status" value="1"/>
</dbReference>
<dbReference type="InterPro" id="IPR005225">
    <property type="entry name" value="Small_GTP-bd"/>
</dbReference>
<dbReference type="InterPro" id="IPR059117">
    <property type="entry name" value="APS_kinase_dom"/>
</dbReference>
<evidence type="ECO:0000256" key="11">
    <source>
        <dbReference type="ARBA" id="ARBA00022840"/>
    </source>
</evidence>
<keyword evidence="12 16" id="KW-0342">GTP-binding</keyword>
<dbReference type="PROSITE" id="PS00301">
    <property type="entry name" value="G_TR_1"/>
    <property type="match status" value="1"/>
</dbReference>
<dbReference type="EC" id="2.7.1.25" evidence="17"/>
<dbReference type="NCBIfam" id="NF004035">
    <property type="entry name" value="PRK05506.1"/>
    <property type="match status" value="1"/>
</dbReference>
<organism evidence="19 20">
    <name type="scientific">Sphingobium nicotianae</name>
    <dbReference type="NCBI Taxonomy" id="2782607"/>
    <lineage>
        <taxon>Bacteria</taxon>
        <taxon>Pseudomonadati</taxon>
        <taxon>Pseudomonadota</taxon>
        <taxon>Alphaproteobacteria</taxon>
        <taxon>Sphingomonadales</taxon>
        <taxon>Sphingomonadaceae</taxon>
        <taxon>Sphingobium</taxon>
    </lineage>
</organism>
<feature type="binding site" evidence="16">
    <location>
        <begin position="38"/>
        <end position="45"/>
    </location>
    <ligand>
        <name>GTP</name>
        <dbReference type="ChEBI" id="CHEBI:37565"/>
    </ligand>
</feature>
<dbReference type="NCBIfam" id="TIGR00231">
    <property type="entry name" value="small_GTP"/>
    <property type="match status" value="1"/>
</dbReference>
<evidence type="ECO:0000256" key="16">
    <source>
        <dbReference type="HAMAP-Rule" id="MF_00062"/>
    </source>
</evidence>
<dbReference type="InterPro" id="IPR044138">
    <property type="entry name" value="CysN_II"/>
</dbReference>
<dbReference type="SUPFAM" id="SSF50465">
    <property type="entry name" value="EF-Tu/eEF-1alpha/eIF2-gamma C-terminal domain"/>
    <property type="match status" value="1"/>
</dbReference>
<dbReference type="NCBIfam" id="TIGR00455">
    <property type="entry name" value="apsK"/>
    <property type="match status" value="1"/>
</dbReference>
<dbReference type="InterPro" id="IPR054696">
    <property type="entry name" value="GTP-eEF1A_C"/>
</dbReference>
<dbReference type="InterPro" id="IPR044139">
    <property type="entry name" value="CysN_NoDQ_III"/>
</dbReference>
<dbReference type="CDD" id="cd04095">
    <property type="entry name" value="CysN_NoDQ_III"/>
    <property type="match status" value="1"/>
</dbReference>
<keyword evidence="10 17" id="KW-0418">Kinase</keyword>
<comment type="pathway">
    <text evidence="17">Sulfur metabolism; hydrogen sulfide biosynthesis; sulfite from sulfate: step 2/3.</text>
</comment>
<gene>
    <name evidence="16 19" type="primary">cysN</name>
    <name evidence="17" type="synonym">cysC</name>
    <name evidence="19" type="ORF">KK488_00315</name>
</gene>
<comment type="function">
    <text evidence="14">Proposed to provide activated sulfate for transfer to Nod factor. ATP sulfurylase may be the GTPase, regulating ATP sulfurylase activity.</text>
</comment>
<evidence type="ECO:0000256" key="2">
    <source>
        <dbReference type="ARBA" id="ARBA00002357"/>
    </source>
</evidence>
<evidence type="ECO:0000256" key="15">
    <source>
        <dbReference type="ARBA" id="ARBA00049370"/>
    </source>
</evidence>
<dbReference type="InterPro" id="IPR011779">
    <property type="entry name" value="SO4_adenylTrfase_lsu"/>
</dbReference>
<dbReference type="GO" id="GO:0004020">
    <property type="term" value="F:adenylylsulfate kinase activity"/>
    <property type="evidence" value="ECO:0007669"/>
    <property type="project" value="UniProtKB-UniRule"/>
</dbReference>
<dbReference type="NCBIfam" id="NF003478">
    <property type="entry name" value="PRK05124.1"/>
    <property type="match status" value="1"/>
</dbReference>
<keyword evidence="13" id="KW-0511">Multifunctional enzyme</keyword>
<feature type="domain" description="Tr-type G" evidence="18">
    <location>
        <begin position="29"/>
        <end position="243"/>
    </location>
</feature>
<evidence type="ECO:0000313" key="19">
    <source>
        <dbReference type="EMBL" id="MBT2185391.1"/>
    </source>
</evidence>
<evidence type="ECO:0000256" key="9">
    <source>
        <dbReference type="ARBA" id="ARBA00022741"/>
    </source>
</evidence>
<dbReference type="PRINTS" id="PR00315">
    <property type="entry name" value="ELONGATNFCT"/>
</dbReference>
<evidence type="ECO:0000256" key="7">
    <source>
        <dbReference type="ARBA" id="ARBA00022679"/>
    </source>
</evidence>
<evidence type="ECO:0000256" key="14">
    <source>
        <dbReference type="ARBA" id="ARBA00024872"/>
    </source>
</evidence>
<reference evidence="19" key="1">
    <citation type="submission" date="2021-05" db="EMBL/GenBank/DDBJ databases">
        <title>Genome of Sphingobium sp. strain.</title>
        <authorList>
            <person name="Fan R."/>
        </authorList>
    </citation>
    <scope>NUCLEOTIDE SEQUENCE</scope>
    <source>
        <strain evidence="19">H33</strain>
    </source>
</reference>
<dbReference type="InterPro" id="IPR041757">
    <property type="entry name" value="CysN_GTP-bd"/>
</dbReference>
<dbReference type="HAMAP" id="MF_00065">
    <property type="entry name" value="Adenylyl_sulf_kinase"/>
    <property type="match status" value="1"/>
</dbReference>
<keyword evidence="6" id="KW-0536">Nodulation</keyword>
<keyword evidence="7 16" id="KW-0808">Transferase</keyword>
<evidence type="ECO:0000259" key="18">
    <source>
        <dbReference type="PROSITE" id="PS51722"/>
    </source>
</evidence>
<dbReference type="Pfam" id="PF01583">
    <property type="entry name" value="APS_kinase"/>
    <property type="match status" value="1"/>
</dbReference>
<dbReference type="GO" id="GO:0000103">
    <property type="term" value="P:sulfate assimilation"/>
    <property type="evidence" value="ECO:0007669"/>
    <property type="project" value="UniProtKB-UniRule"/>
</dbReference>
<dbReference type="InterPro" id="IPR050100">
    <property type="entry name" value="TRAFAC_GTPase_members"/>
</dbReference>
<evidence type="ECO:0000256" key="6">
    <source>
        <dbReference type="ARBA" id="ARBA00022458"/>
    </source>
</evidence>
<dbReference type="NCBIfam" id="NF003013">
    <property type="entry name" value="PRK03846.1"/>
    <property type="match status" value="1"/>
</dbReference>
<evidence type="ECO:0000256" key="4">
    <source>
        <dbReference type="ARBA" id="ARBA00007237"/>
    </source>
</evidence>
<dbReference type="CDD" id="cd03695">
    <property type="entry name" value="CysN_NodQ_II"/>
    <property type="match status" value="1"/>
</dbReference>
<comment type="function">
    <text evidence="16">With CysD forms the ATP sulfurylase (ATPS) that catalyzes the adenylation of sulfate producing adenosine 5'-phosphosulfate (APS) and diphosphate, the first enzymatic step in sulfur assimilation pathway. APS synthesis involves the formation of a high-energy phosphoric-sulfuric acid anhydride bond driven by GTP hydrolysis by CysN coupled to ATP hydrolysis by CysD.</text>
</comment>
<dbReference type="GO" id="GO:0003924">
    <property type="term" value="F:GTPase activity"/>
    <property type="evidence" value="ECO:0007669"/>
    <property type="project" value="InterPro"/>
</dbReference>
<evidence type="ECO:0000256" key="13">
    <source>
        <dbReference type="ARBA" id="ARBA00023268"/>
    </source>
</evidence>
<evidence type="ECO:0000256" key="10">
    <source>
        <dbReference type="ARBA" id="ARBA00022777"/>
    </source>
</evidence>
<evidence type="ECO:0000256" key="17">
    <source>
        <dbReference type="HAMAP-Rule" id="MF_00065"/>
    </source>
</evidence>
<dbReference type="CDD" id="cd02027">
    <property type="entry name" value="APSK"/>
    <property type="match status" value="1"/>
</dbReference>
<comment type="subunit">
    <text evidence="16">Heterodimer composed of CysD, the smaller subunit, and CysN.</text>
</comment>
<dbReference type="Gene3D" id="2.40.30.10">
    <property type="entry name" value="Translation factors"/>
    <property type="match status" value="2"/>
</dbReference>
<dbReference type="InterPro" id="IPR009000">
    <property type="entry name" value="Transl_B-barrel_sf"/>
</dbReference>
<dbReference type="Pfam" id="PF00009">
    <property type="entry name" value="GTP_EFTU"/>
    <property type="match status" value="1"/>
</dbReference>
<dbReference type="InterPro" id="IPR000795">
    <property type="entry name" value="T_Tr_GTP-bd_dom"/>
</dbReference>
<dbReference type="SUPFAM" id="SSF50447">
    <property type="entry name" value="Translation proteins"/>
    <property type="match status" value="1"/>
</dbReference>
<sequence length="642" mass="70537">MSEVQVPIYQTEALIAEDIDAYLEQHQHKSMLRFITCGSVDDGKSTLIGRLLYDSKMIFEDQLAALEADSKRVGTQGQEIDFALLVDGLAAEREQGITIDVAYRFFSTEKRKFIVADTPGHEQYTRNMVTGASTADLAVILIDARKGVLTQTRRHSYLAQLVGIRHIVLAVNKMDLVDYDQVLFDAIVKDYADFARDIGIKSFVPMPISGFKGDNIITLSPNTPWYTGPTLIDHLETVEVDNSADQTKPFRLPVQWVNRPNLDFRGFAGLIASGSVKPGDAIRVLPSGKTSTVSRIVTLDGDLDEAVAGQSVTLTFADEIDCSRGDVIANAGSPPQVADQFEATVVWMADEAMKPGRAYWLKIGTQMVSATVQAPKYEINVNTLEHLAAKTLELNSIGVAEVATDKPVVFEPYADNRTLGGFILIDKISNATVAAGMLHFSLRRAQNVHWQAVDIGRDAHAAQKGQTPAVLWFTGLSGSGKSTIANIVEKKLYALGRHSFLLDGDNVRHGLNKDLGFTETDRIENIRRVGEVTKLMADAGLIVITAFISPFRAERDMVRAMLPAGEFIEIFIDTPLAEAESRDVKGLYKKARAGELKNFTGIDSPYEVPARPEIRIDTTKVTPEEAADRIVERIVGVWSPDL</sequence>
<dbReference type="CDD" id="cd04166">
    <property type="entry name" value="CysN_ATPS"/>
    <property type="match status" value="1"/>
</dbReference>
<comment type="similarity">
    <text evidence="16">Belongs to the TRAFAC class translation factor GTPase superfamily. Classic translation factor GTPase family. CysN/NodQ subfamily.</text>
</comment>
<dbReference type="EMBL" id="JAHGAW010000001">
    <property type="protein sequence ID" value="MBT2185391.1"/>
    <property type="molecule type" value="Genomic_DNA"/>
</dbReference>
<feature type="active site" description="Phosphoserine intermediate" evidence="17">
    <location>
        <position position="549"/>
    </location>
</feature>
<comment type="catalytic activity">
    <reaction evidence="15 16">
        <text>sulfate + ATP + H(+) = adenosine 5'-phosphosulfate + diphosphate</text>
        <dbReference type="Rhea" id="RHEA:18133"/>
        <dbReference type="ChEBI" id="CHEBI:15378"/>
        <dbReference type="ChEBI" id="CHEBI:16189"/>
        <dbReference type="ChEBI" id="CHEBI:30616"/>
        <dbReference type="ChEBI" id="CHEBI:33019"/>
        <dbReference type="ChEBI" id="CHEBI:58243"/>
        <dbReference type="EC" id="2.7.7.4"/>
    </reaction>
</comment>
<evidence type="ECO:0000256" key="5">
    <source>
        <dbReference type="ARBA" id="ARBA00011760"/>
    </source>
</evidence>
<dbReference type="Proteomes" id="UP001138757">
    <property type="component" value="Unassembled WGS sequence"/>
</dbReference>
<dbReference type="EC" id="2.7.7.4" evidence="16"/>
<name>A0A9X1D9C3_9SPHN</name>
<dbReference type="Pfam" id="PF22594">
    <property type="entry name" value="GTP-eEF1A_C"/>
    <property type="match status" value="1"/>
</dbReference>
<comment type="catalytic activity">
    <reaction evidence="1 17">
        <text>adenosine 5'-phosphosulfate + ATP = 3'-phosphoadenylyl sulfate + ADP + H(+)</text>
        <dbReference type="Rhea" id="RHEA:24152"/>
        <dbReference type="ChEBI" id="CHEBI:15378"/>
        <dbReference type="ChEBI" id="CHEBI:30616"/>
        <dbReference type="ChEBI" id="CHEBI:58243"/>
        <dbReference type="ChEBI" id="CHEBI:58339"/>
        <dbReference type="ChEBI" id="CHEBI:456216"/>
        <dbReference type="EC" id="2.7.1.25"/>
    </reaction>
</comment>
<dbReference type="InterPro" id="IPR004161">
    <property type="entry name" value="EFTu-like_2"/>
</dbReference>
<dbReference type="PANTHER" id="PTHR23115">
    <property type="entry name" value="TRANSLATION FACTOR"/>
    <property type="match status" value="1"/>
</dbReference>
<comment type="subunit">
    <text evidence="5">Sulfate-activating enzymes, NodP and NodQ, may be physically associated.</text>
</comment>
<evidence type="ECO:0000256" key="1">
    <source>
        <dbReference type="ARBA" id="ARBA00001823"/>
    </source>
</evidence>
<dbReference type="PROSITE" id="PS51722">
    <property type="entry name" value="G_TR_2"/>
    <property type="match status" value="1"/>
</dbReference>
<comment type="similarity">
    <text evidence="4">In the N-terminal section; belongs to the TRAFAC class translation factor GTPase superfamily. Classic translation factor GTPase family. CysN/NodQ subfamily.</text>
</comment>
<protein>
    <recommendedName>
        <fullName evidence="16 17">Multifunctional fusion protein</fullName>
    </recommendedName>
    <domain>
        <recommendedName>
            <fullName evidence="16">Sulfate adenylyltransferase subunit 1</fullName>
            <ecNumber evidence="16">2.7.7.4</ecNumber>
        </recommendedName>
        <alternativeName>
            <fullName evidence="16">ATP-sulfurylase large subunit</fullName>
        </alternativeName>
        <alternativeName>
            <fullName evidence="16">Sulfate adenylate transferase</fullName>
            <shortName evidence="16">SAT</shortName>
        </alternativeName>
    </domain>
    <domain>
        <recommendedName>
            <fullName evidence="17">Adenylyl-sulfate kinase</fullName>
            <ecNumber evidence="17">2.7.1.25</ecNumber>
        </recommendedName>
        <alternativeName>
            <fullName evidence="17">APS kinase</fullName>
        </alternativeName>
        <alternativeName>
            <fullName evidence="17">ATP adenosine-5'-phosphosulfate 3'-phosphotransferase</fullName>
        </alternativeName>
        <alternativeName>
            <fullName evidence="17">Adenosine-5'-phosphosulfate kinase</fullName>
        </alternativeName>
    </domain>
</protein>
<dbReference type="InterPro" id="IPR027417">
    <property type="entry name" value="P-loop_NTPase"/>
</dbReference>
<dbReference type="HAMAP" id="MF_00062">
    <property type="entry name" value="Sulf_adenylyltr_sub1"/>
    <property type="match status" value="1"/>
</dbReference>
<evidence type="ECO:0000313" key="20">
    <source>
        <dbReference type="Proteomes" id="UP001138757"/>
    </source>
</evidence>
<feature type="binding site" evidence="16">
    <location>
        <begin position="117"/>
        <end position="121"/>
    </location>
    <ligand>
        <name>GTP</name>
        <dbReference type="ChEBI" id="CHEBI:37565"/>
    </ligand>
</feature>
<comment type="similarity">
    <text evidence="3">In the C-terminal section; belongs to the APS kinase family.</text>
</comment>
<dbReference type="AlphaFoldDB" id="A0A9X1D9C3"/>
<dbReference type="Pfam" id="PF03144">
    <property type="entry name" value="GTP_EFTU_D2"/>
    <property type="match status" value="1"/>
</dbReference>
<keyword evidence="17" id="KW-0597">Phosphoprotein</keyword>
<dbReference type="RefSeq" id="WP_214621152.1">
    <property type="nucleotide sequence ID" value="NZ_JAHGAW010000001.1"/>
</dbReference>
<accession>A0A9X1D9C3</accession>
<dbReference type="InterPro" id="IPR009001">
    <property type="entry name" value="Transl_elong_EF1A/Init_IF2_C"/>
</dbReference>
<keyword evidence="9 16" id="KW-0547">Nucleotide-binding</keyword>
<dbReference type="GO" id="GO:0005525">
    <property type="term" value="F:GTP binding"/>
    <property type="evidence" value="ECO:0007669"/>
    <property type="project" value="UniProtKB-UniRule"/>
</dbReference>
<feature type="binding site" evidence="16">
    <location>
        <begin position="172"/>
        <end position="175"/>
    </location>
    <ligand>
        <name>GTP</name>
        <dbReference type="ChEBI" id="CHEBI:37565"/>
    </ligand>
</feature>
<dbReference type="InterPro" id="IPR031157">
    <property type="entry name" value="G_TR_CS"/>
</dbReference>
<keyword evidence="8 16" id="KW-0548">Nucleotidyltransferase</keyword>
<comment type="function">
    <text evidence="17">Catalyzes the synthesis of activated sulfate.</text>
</comment>
<dbReference type="GO" id="GO:0004781">
    <property type="term" value="F:sulfate adenylyltransferase (ATP) activity"/>
    <property type="evidence" value="ECO:0007669"/>
    <property type="project" value="UniProtKB-UniRule"/>
</dbReference>
<comment type="similarity">
    <text evidence="17">Belongs to the APS kinase family.</text>
</comment>
<comment type="caution">
    <text evidence="19">The sequence shown here is derived from an EMBL/GenBank/DDBJ whole genome shotgun (WGS) entry which is preliminary data.</text>
</comment>
<proteinExistence type="inferred from homology"/>